<proteinExistence type="predicted"/>
<dbReference type="KEGG" id="vg:16797306"/>
<dbReference type="GeneID" id="16797306"/>
<dbReference type="RefSeq" id="YP_008241073.1">
    <property type="nucleotide sequence ID" value="NC_021792.1"/>
</dbReference>
<reference evidence="2" key="2">
    <citation type="submission" date="2013-03" db="EMBL/GenBank/DDBJ databases">
        <title>The Cellulophaga phages: a novel, diverse, and globally ubiquitous model system.</title>
        <authorList>
            <person name="Holmfeldt K."/>
            <person name="Solonenko N."/>
            <person name="Shah M."/>
            <person name="Corrier K."/>
            <person name="Riemann L."/>
            <person name="VerBerkmoes N.C."/>
            <person name="Sullivan M.B."/>
        </authorList>
    </citation>
    <scope>NUCLEOTIDE SEQUENCE [LARGE SCALE GENOMIC DNA]</scope>
</reference>
<keyword evidence="2" id="KW-1185">Reference proteome</keyword>
<dbReference type="Proteomes" id="UP000014727">
    <property type="component" value="Segment"/>
</dbReference>
<protein>
    <submittedName>
        <fullName evidence="1">Uncharacterized protein</fullName>
    </submittedName>
</protein>
<evidence type="ECO:0000313" key="2">
    <source>
        <dbReference type="Proteomes" id="UP000014727"/>
    </source>
</evidence>
<organism evidence="1 2">
    <name type="scientific">Cellulophaga phage phi46:3</name>
    <dbReference type="NCBI Taxonomy" id="1327985"/>
    <lineage>
        <taxon>Viruses</taxon>
        <taxon>Duplodnaviria</taxon>
        <taxon>Heunggongvirae</taxon>
        <taxon>Uroviricota</taxon>
        <taxon>Caudoviricetes</taxon>
        <taxon>Pachyviridae</taxon>
        <taxon>Bacelvirus</taxon>
        <taxon>Bacelvirus phi46tres</taxon>
    </lineage>
</organism>
<name>R9ZZL2_9CAUD</name>
<gene>
    <name evidence="1" type="ORF">Phi46:3_gp030</name>
</gene>
<sequence>MLDSGDNEFVYKGCKEAIEKGIAKFTLKDLQKGFSKEEVSKWENEK</sequence>
<accession>R9ZZL2</accession>
<reference evidence="1 2" key="1">
    <citation type="journal article" date="2013" name="Proc. Natl. Acad. Sci. U.S.A.">
        <title>Twelve previously unknown phage genera are ubiquitous in global oceans.</title>
        <authorList>
            <person name="Holmfeldt K."/>
            <person name="Solonenko N."/>
            <person name="Shah M."/>
            <person name="Corrier K."/>
            <person name="Riemann L."/>
            <person name="Verberkmoes N.C."/>
            <person name="Sullivan M.B."/>
        </authorList>
    </citation>
    <scope>NUCLEOTIDE SEQUENCE [LARGE SCALE GENOMIC DNA]</scope>
    <source>
        <strain evidence="1">Phi46:3</strain>
    </source>
</reference>
<dbReference type="EMBL" id="KC821622">
    <property type="protein sequence ID" value="AGO48774.1"/>
    <property type="molecule type" value="Genomic_DNA"/>
</dbReference>
<evidence type="ECO:0000313" key="1">
    <source>
        <dbReference type="EMBL" id="AGO48774.1"/>
    </source>
</evidence>